<comment type="caution">
    <text evidence="3">The sequence shown here is derived from an EMBL/GenBank/DDBJ whole genome shotgun (WGS) entry which is preliminary data.</text>
</comment>
<gene>
    <name evidence="3" type="primary">traA</name>
    <name evidence="3" type="ORF">RY831_03520</name>
</gene>
<keyword evidence="2" id="KW-0732">Signal</keyword>
<dbReference type="InterPro" id="IPR059173">
    <property type="entry name" value="TraA_dom"/>
</dbReference>
<accession>A0ABU6J424</accession>
<feature type="transmembrane region" description="Helical" evidence="1">
    <location>
        <begin position="46"/>
        <end position="64"/>
    </location>
</feature>
<name>A0ABU6J424_9BURK</name>
<feature type="signal peptide" evidence="2">
    <location>
        <begin position="1"/>
        <end position="22"/>
    </location>
</feature>
<keyword evidence="1" id="KW-0812">Transmembrane</keyword>
<reference evidence="3 4" key="1">
    <citation type="submission" date="2023-10" db="EMBL/GenBank/DDBJ databases">
        <title>Noviherbaspirillum sp. CPCC 100848 genome assembly.</title>
        <authorList>
            <person name="Li X.Y."/>
            <person name="Fang X.M."/>
        </authorList>
    </citation>
    <scope>NUCLEOTIDE SEQUENCE [LARGE SCALE GENOMIC DNA]</scope>
    <source>
        <strain evidence="3 4">CPCC 100848</strain>
    </source>
</reference>
<feature type="chain" id="PRO_5047456110" evidence="2">
    <location>
        <begin position="23"/>
        <end position="100"/>
    </location>
</feature>
<protein>
    <submittedName>
        <fullName evidence="3">TraA family conjugative transfer protein</fullName>
    </submittedName>
</protein>
<keyword evidence="1" id="KW-1133">Transmembrane helix</keyword>
<dbReference type="NCBIfam" id="NF041281">
    <property type="entry name" value="TraA_gammapb"/>
    <property type="match status" value="1"/>
</dbReference>
<evidence type="ECO:0000256" key="1">
    <source>
        <dbReference type="SAM" id="Phobius"/>
    </source>
</evidence>
<evidence type="ECO:0000313" key="3">
    <source>
        <dbReference type="EMBL" id="MEC4718203.1"/>
    </source>
</evidence>
<dbReference type="EMBL" id="JAWIIV010000002">
    <property type="protein sequence ID" value="MEC4718203.1"/>
    <property type="molecule type" value="Genomic_DNA"/>
</dbReference>
<evidence type="ECO:0000313" key="4">
    <source>
        <dbReference type="Proteomes" id="UP001352263"/>
    </source>
</evidence>
<sequence>MNLTNKQIFTFAMLMAFCGAAAAGTGGNAEFGPVYTMLQGWFQGTLGKIIALSSMGVGLAWGVVKQSIMAVVTGIGSGLGIYYGPTVIDNLVVAALPYVN</sequence>
<proteinExistence type="predicted"/>
<keyword evidence="4" id="KW-1185">Reference proteome</keyword>
<dbReference type="Proteomes" id="UP001352263">
    <property type="component" value="Unassembled WGS sequence"/>
</dbReference>
<evidence type="ECO:0000256" key="2">
    <source>
        <dbReference type="SAM" id="SignalP"/>
    </source>
</evidence>
<dbReference type="RefSeq" id="WP_326504956.1">
    <property type="nucleotide sequence ID" value="NZ_JAWIIV010000002.1"/>
</dbReference>
<organism evidence="3 4">
    <name type="scientific">Noviherbaspirillum album</name>
    <dbReference type="NCBI Taxonomy" id="3080276"/>
    <lineage>
        <taxon>Bacteria</taxon>
        <taxon>Pseudomonadati</taxon>
        <taxon>Pseudomonadota</taxon>
        <taxon>Betaproteobacteria</taxon>
        <taxon>Burkholderiales</taxon>
        <taxon>Oxalobacteraceae</taxon>
        <taxon>Noviherbaspirillum</taxon>
    </lineage>
</organism>
<keyword evidence="1" id="KW-0472">Membrane</keyword>